<gene>
    <name evidence="7" type="ORF">CCMP2556_LOCUS26361</name>
</gene>
<feature type="domain" description="Amino acid transporter transmembrane" evidence="6">
    <location>
        <begin position="108"/>
        <end position="347"/>
    </location>
</feature>
<comment type="caution">
    <text evidence="7">The sequence shown here is derived from an EMBL/GenBank/DDBJ whole genome shotgun (WGS) entry which is preliminary data.</text>
</comment>
<evidence type="ECO:0000313" key="7">
    <source>
        <dbReference type="EMBL" id="CAK9052178.1"/>
    </source>
</evidence>
<feature type="transmembrane region" description="Helical" evidence="5">
    <location>
        <begin position="301"/>
        <end position="319"/>
    </location>
</feature>
<reference evidence="7 8" key="1">
    <citation type="submission" date="2024-02" db="EMBL/GenBank/DDBJ databases">
        <authorList>
            <person name="Chen Y."/>
            <person name="Shah S."/>
            <person name="Dougan E. K."/>
            <person name="Thang M."/>
            <person name="Chan C."/>
        </authorList>
    </citation>
    <scope>NUCLEOTIDE SEQUENCE [LARGE SCALE GENOMIC DNA]</scope>
</reference>
<feature type="non-terminal residue" evidence="7">
    <location>
        <position position="348"/>
    </location>
</feature>
<evidence type="ECO:0000256" key="1">
    <source>
        <dbReference type="ARBA" id="ARBA00004141"/>
    </source>
</evidence>
<evidence type="ECO:0000259" key="6">
    <source>
        <dbReference type="Pfam" id="PF01490"/>
    </source>
</evidence>
<name>A0ABP0MLV9_9DINO</name>
<keyword evidence="8" id="KW-1185">Reference proteome</keyword>
<evidence type="ECO:0000256" key="2">
    <source>
        <dbReference type="ARBA" id="ARBA00022692"/>
    </source>
</evidence>
<organism evidence="7 8">
    <name type="scientific">Durusdinium trenchii</name>
    <dbReference type="NCBI Taxonomy" id="1381693"/>
    <lineage>
        <taxon>Eukaryota</taxon>
        <taxon>Sar</taxon>
        <taxon>Alveolata</taxon>
        <taxon>Dinophyceae</taxon>
        <taxon>Suessiales</taxon>
        <taxon>Symbiodiniaceae</taxon>
        <taxon>Durusdinium</taxon>
    </lineage>
</organism>
<dbReference type="PANTHER" id="PTHR22950:SF652">
    <property type="entry name" value="TRANSMEMBRANE AMINO ACID TRANSPORTER FAMILY PROTEIN"/>
    <property type="match status" value="1"/>
</dbReference>
<dbReference type="InterPro" id="IPR013057">
    <property type="entry name" value="AA_transpt_TM"/>
</dbReference>
<dbReference type="Proteomes" id="UP001642484">
    <property type="component" value="Unassembled WGS sequence"/>
</dbReference>
<keyword evidence="4 5" id="KW-0472">Membrane</keyword>
<keyword evidence="3 5" id="KW-1133">Transmembrane helix</keyword>
<dbReference type="EMBL" id="CAXAMN010018291">
    <property type="protein sequence ID" value="CAK9052178.1"/>
    <property type="molecule type" value="Genomic_DNA"/>
</dbReference>
<sequence length="348" mass="38085">MLAVARGLLCRWILVPYNFLAWSIEHTDSEWPLKLLSFMAPQRRIQRSLSERLDNYCFASSFAAGLELEDDSFDESYVPEYAVLLSQSRIEAEKAEKGACPPWESTESSSFWVSVANVTKSLVGIGMLTLPRAVAEAASPSIAMLGLMLCGALCATSFFFLGYCAHLTNTETLPRLWGKTVGPGSVFFVEVVVLVDTGLSCVAFALLIGDYMAKSVNGLCPSLPDELKSRRMLVAAVTIFALIPLCLKRRFSLLRVSSIAGLVCTLYVFLYVTLDALSYIVTEGDPIASQWPDVFGFLRSFGIYSCAFMAHFNAPAFYADLEGKSPVVFAQVCGAAYILAFLIYAACL</sequence>
<proteinExistence type="predicted"/>
<evidence type="ECO:0000256" key="4">
    <source>
        <dbReference type="ARBA" id="ARBA00023136"/>
    </source>
</evidence>
<evidence type="ECO:0000313" key="8">
    <source>
        <dbReference type="Proteomes" id="UP001642484"/>
    </source>
</evidence>
<dbReference type="PANTHER" id="PTHR22950">
    <property type="entry name" value="AMINO ACID TRANSPORTER"/>
    <property type="match status" value="1"/>
</dbReference>
<evidence type="ECO:0000256" key="3">
    <source>
        <dbReference type="ARBA" id="ARBA00022989"/>
    </source>
</evidence>
<feature type="transmembrane region" description="Helical" evidence="5">
    <location>
        <begin position="186"/>
        <end position="209"/>
    </location>
</feature>
<feature type="transmembrane region" description="Helical" evidence="5">
    <location>
        <begin position="142"/>
        <end position="165"/>
    </location>
</feature>
<dbReference type="Pfam" id="PF01490">
    <property type="entry name" value="Aa_trans"/>
    <property type="match status" value="1"/>
</dbReference>
<evidence type="ECO:0000256" key="5">
    <source>
        <dbReference type="SAM" id="Phobius"/>
    </source>
</evidence>
<accession>A0ABP0MLV9</accession>
<protein>
    <recommendedName>
        <fullName evidence="6">Amino acid transporter transmembrane domain-containing protein</fullName>
    </recommendedName>
</protein>
<comment type="subcellular location">
    <subcellularLocation>
        <location evidence="1">Membrane</location>
        <topology evidence="1">Multi-pass membrane protein</topology>
    </subcellularLocation>
</comment>
<keyword evidence="2 5" id="KW-0812">Transmembrane</keyword>
<feature type="transmembrane region" description="Helical" evidence="5">
    <location>
        <begin position="229"/>
        <end position="247"/>
    </location>
</feature>
<feature type="transmembrane region" description="Helical" evidence="5">
    <location>
        <begin position="259"/>
        <end position="281"/>
    </location>
</feature>
<feature type="transmembrane region" description="Helical" evidence="5">
    <location>
        <begin position="326"/>
        <end position="346"/>
    </location>
</feature>